<evidence type="ECO:0000313" key="4">
    <source>
        <dbReference type="Proteomes" id="UP000001876"/>
    </source>
</evidence>
<evidence type="ECO:0000313" key="3">
    <source>
        <dbReference type="EMBL" id="EEH59628.1"/>
    </source>
</evidence>
<comment type="similarity">
    <text evidence="1">Belongs to the phosducin family.</text>
</comment>
<dbReference type="CDD" id="cd02989">
    <property type="entry name" value="Phd_like_TxnDC9"/>
    <property type="match status" value="1"/>
</dbReference>
<evidence type="ECO:0000259" key="2">
    <source>
        <dbReference type="Pfam" id="PF02114"/>
    </source>
</evidence>
<dbReference type="Gene3D" id="3.40.30.10">
    <property type="entry name" value="Glutaredoxin"/>
    <property type="match status" value="1"/>
</dbReference>
<dbReference type="GeneID" id="9681423"/>
<gene>
    <name evidence="3" type="ORF">MICPUCDRAFT_14367</name>
</gene>
<dbReference type="OMA" id="HFFHPEF"/>
<dbReference type="InterPro" id="IPR024253">
    <property type="entry name" value="Phosducin_thioredoxin-like_dom"/>
</dbReference>
<dbReference type="Pfam" id="PF02114">
    <property type="entry name" value="Phosducin"/>
    <property type="match status" value="1"/>
</dbReference>
<dbReference type="KEGG" id="mpp:MICPUCDRAFT_14367"/>
<sequence length="244" mass="27921">MNGNSFRNTMHSLNYGNVMEAAARNYMKEVKADEAAGANVGPVQYDLEDLEDDPELHALHKERIQQMKEEQEKRKVMESKGHGTYADVNEGEFLPEVTGAFQARSRSQPVCVHFYHQEFERCRIVDKHMQILARKYFDTKFIKCHAPDLPFFVTKLNVQVLPCIIFFRNGVAYDRIVGFEELGAKDDFATSKLENMLLAAGVIQTPEKGEDDSEDEADVIAKERANRITYGFTKYSDDEDSDFD</sequence>
<dbReference type="STRING" id="564608.C1MJQ2"/>
<dbReference type="EMBL" id="GG663736">
    <property type="protein sequence ID" value="EEH59628.1"/>
    <property type="molecule type" value="Genomic_DNA"/>
</dbReference>
<dbReference type="OrthoDB" id="10257948at2759"/>
<dbReference type="PANTHER" id="PTHR21148">
    <property type="entry name" value="THIOREDOXIN DOMAIN-CONTAINING PROTEIN 9"/>
    <property type="match status" value="1"/>
</dbReference>
<organism evidence="4">
    <name type="scientific">Micromonas pusilla (strain CCMP1545)</name>
    <name type="common">Picoplanktonic green alga</name>
    <dbReference type="NCBI Taxonomy" id="564608"/>
    <lineage>
        <taxon>Eukaryota</taxon>
        <taxon>Viridiplantae</taxon>
        <taxon>Chlorophyta</taxon>
        <taxon>Mamiellophyceae</taxon>
        <taxon>Mamiellales</taxon>
        <taxon>Mamiellaceae</taxon>
        <taxon>Micromonas</taxon>
    </lineage>
</organism>
<protein>
    <submittedName>
        <fullName evidence="3">Predicted protein</fullName>
    </submittedName>
</protein>
<reference evidence="3 4" key="1">
    <citation type="journal article" date="2009" name="Science">
        <title>Green evolution and dynamic adaptations revealed by genomes of the marine picoeukaryotes Micromonas.</title>
        <authorList>
            <person name="Worden A.Z."/>
            <person name="Lee J.H."/>
            <person name="Mock T."/>
            <person name="Rouze P."/>
            <person name="Simmons M.P."/>
            <person name="Aerts A.L."/>
            <person name="Allen A.E."/>
            <person name="Cuvelier M.L."/>
            <person name="Derelle E."/>
            <person name="Everett M.V."/>
            <person name="Foulon E."/>
            <person name="Grimwood J."/>
            <person name="Gundlach H."/>
            <person name="Henrissat B."/>
            <person name="Napoli C."/>
            <person name="McDonald S.M."/>
            <person name="Parker M.S."/>
            <person name="Rombauts S."/>
            <person name="Salamov A."/>
            <person name="Von Dassow P."/>
            <person name="Badger J.H."/>
            <person name="Coutinho P.M."/>
            <person name="Demir E."/>
            <person name="Dubchak I."/>
            <person name="Gentemann C."/>
            <person name="Eikrem W."/>
            <person name="Gready J.E."/>
            <person name="John U."/>
            <person name="Lanier W."/>
            <person name="Lindquist E.A."/>
            <person name="Lucas S."/>
            <person name="Mayer K.F."/>
            <person name="Moreau H."/>
            <person name="Not F."/>
            <person name="Otillar R."/>
            <person name="Panaud O."/>
            <person name="Pangilinan J."/>
            <person name="Paulsen I."/>
            <person name="Piegu B."/>
            <person name="Poliakov A."/>
            <person name="Robbens S."/>
            <person name="Schmutz J."/>
            <person name="Toulza E."/>
            <person name="Wyss T."/>
            <person name="Zelensky A."/>
            <person name="Zhou K."/>
            <person name="Armbrust E.V."/>
            <person name="Bhattacharya D."/>
            <person name="Goodenough U.W."/>
            <person name="Van de Peer Y."/>
            <person name="Grigoriev I.V."/>
        </authorList>
    </citation>
    <scope>NUCLEOTIDE SEQUENCE [LARGE SCALE GENOMIC DNA]</scope>
    <source>
        <strain evidence="3 4">CCMP1545</strain>
    </source>
</reference>
<proteinExistence type="inferred from homology"/>
<dbReference type="RefSeq" id="XP_003056252.1">
    <property type="nucleotide sequence ID" value="XM_003056206.1"/>
</dbReference>
<dbReference type="SUPFAM" id="SSF52833">
    <property type="entry name" value="Thioredoxin-like"/>
    <property type="match status" value="1"/>
</dbReference>
<dbReference type="InterPro" id="IPR036249">
    <property type="entry name" value="Thioredoxin-like_sf"/>
</dbReference>
<dbReference type="Proteomes" id="UP000001876">
    <property type="component" value="Unassembled WGS sequence"/>
</dbReference>
<name>C1MJQ2_MICPC</name>
<dbReference type="eggNOG" id="KOG1672">
    <property type="taxonomic scope" value="Eukaryota"/>
</dbReference>
<dbReference type="AlphaFoldDB" id="C1MJQ2"/>
<evidence type="ECO:0000256" key="1">
    <source>
        <dbReference type="ARBA" id="ARBA00009686"/>
    </source>
</evidence>
<accession>C1MJQ2</accession>
<feature type="domain" description="Phosducin" evidence="2">
    <location>
        <begin position="49"/>
        <end position="203"/>
    </location>
</feature>
<keyword evidence="4" id="KW-1185">Reference proteome</keyword>